<evidence type="ECO:0000256" key="1">
    <source>
        <dbReference type="ARBA" id="ARBA00022729"/>
    </source>
</evidence>
<dbReference type="SUPFAM" id="SSF74853">
    <property type="entry name" value="Lamin A/C globular tail domain"/>
    <property type="match status" value="1"/>
</dbReference>
<dbReference type="PANTHER" id="PTHR11575">
    <property type="entry name" value="5'-NUCLEOTIDASE-RELATED"/>
    <property type="match status" value="1"/>
</dbReference>
<evidence type="ECO:0000313" key="4">
    <source>
        <dbReference type="EMBL" id="MBF4763455.1"/>
    </source>
</evidence>
<dbReference type="Pfam" id="PF02872">
    <property type="entry name" value="5_nucleotid_C"/>
    <property type="match status" value="1"/>
</dbReference>
<gene>
    <name evidence="4" type="ORF">ISU07_09985</name>
</gene>
<dbReference type="GO" id="GO:0004519">
    <property type="term" value="F:endonuclease activity"/>
    <property type="evidence" value="ECO:0007669"/>
    <property type="project" value="UniProtKB-KW"/>
</dbReference>
<keyword evidence="1 2" id="KW-0732">Signal</keyword>
<dbReference type="PRINTS" id="PR01607">
    <property type="entry name" value="APYRASEFAMLY"/>
</dbReference>
<name>A0A930YKB2_9ACTN</name>
<dbReference type="GO" id="GO:0030288">
    <property type="term" value="C:outer membrane-bounded periplasmic space"/>
    <property type="evidence" value="ECO:0007669"/>
    <property type="project" value="TreeGrafter"/>
</dbReference>
<dbReference type="Gene3D" id="3.60.21.10">
    <property type="match status" value="1"/>
</dbReference>
<dbReference type="InterPro" id="IPR036415">
    <property type="entry name" value="Lamin_tail_dom_sf"/>
</dbReference>
<dbReference type="InterPro" id="IPR005135">
    <property type="entry name" value="Endo/exonuclease/phosphatase"/>
</dbReference>
<dbReference type="SUPFAM" id="SSF55816">
    <property type="entry name" value="5'-nucleotidase (syn. UDP-sugar hydrolase), C-terminal domain"/>
    <property type="match status" value="1"/>
</dbReference>
<reference evidence="4" key="1">
    <citation type="submission" date="2020-11" db="EMBL/GenBank/DDBJ databases">
        <title>Nocardioides sp. nov., isolated from Soil of Cynanchum wilfordii Hemsley rhizosphere.</title>
        <authorList>
            <person name="Lee J.-S."/>
            <person name="Suh M.K."/>
            <person name="Kim J.-S."/>
        </authorList>
    </citation>
    <scope>NUCLEOTIDE SEQUENCE</scope>
    <source>
        <strain evidence="4">KCTC 19275</strain>
    </source>
</reference>
<dbReference type="PANTHER" id="PTHR11575:SF24">
    <property type="entry name" value="5'-NUCLEOTIDASE"/>
    <property type="match status" value="1"/>
</dbReference>
<dbReference type="InterPro" id="IPR001322">
    <property type="entry name" value="Lamin_tail_dom"/>
</dbReference>
<keyword evidence="4" id="KW-0255">Endonuclease</keyword>
<dbReference type="PROSITE" id="PS51841">
    <property type="entry name" value="LTD"/>
    <property type="match status" value="1"/>
</dbReference>
<dbReference type="Gene3D" id="2.60.40.10">
    <property type="entry name" value="Immunoglobulins"/>
    <property type="match status" value="2"/>
</dbReference>
<keyword evidence="5" id="KW-1185">Reference proteome</keyword>
<dbReference type="InterPro" id="IPR006179">
    <property type="entry name" value="5_nucleotidase/apyrase"/>
</dbReference>
<comment type="caution">
    <text evidence="4">The sequence shown here is derived from an EMBL/GenBank/DDBJ whole genome shotgun (WGS) entry which is preliminary data.</text>
</comment>
<dbReference type="InterPro" id="IPR029052">
    <property type="entry name" value="Metallo-depent_PP-like"/>
</dbReference>
<dbReference type="InterPro" id="IPR032109">
    <property type="entry name" value="Big_3_5"/>
</dbReference>
<dbReference type="InterPro" id="IPR008334">
    <property type="entry name" value="5'-Nucleotdase_C"/>
</dbReference>
<dbReference type="SUPFAM" id="SSF56219">
    <property type="entry name" value="DNase I-like"/>
    <property type="match status" value="1"/>
</dbReference>
<dbReference type="InterPro" id="IPR047971">
    <property type="entry name" value="ExeM-like"/>
</dbReference>
<dbReference type="Pfam" id="PF00932">
    <property type="entry name" value="LTD"/>
    <property type="match status" value="1"/>
</dbReference>
<protein>
    <submittedName>
        <fullName evidence="4">ExeM/NucH family extracellular endonuclease</fullName>
    </submittedName>
</protein>
<dbReference type="GO" id="GO:0008768">
    <property type="term" value="F:UDP-sugar diphosphatase activity"/>
    <property type="evidence" value="ECO:0007669"/>
    <property type="project" value="TreeGrafter"/>
</dbReference>
<dbReference type="CDD" id="cd04486">
    <property type="entry name" value="YhcR_OBF_like"/>
    <property type="match status" value="1"/>
</dbReference>
<dbReference type="Gene3D" id="3.60.10.10">
    <property type="entry name" value="Endonuclease/exonuclease/phosphatase"/>
    <property type="match status" value="1"/>
</dbReference>
<dbReference type="GO" id="GO:0005975">
    <property type="term" value="P:carbohydrate metabolic process"/>
    <property type="evidence" value="ECO:0007669"/>
    <property type="project" value="UniProtKB-ARBA"/>
</dbReference>
<organism evidence="4 5">
    <name type="scientific">Nocardioides islandensis</name>
    <dbReference type="NCBI Taxonomy" id="433663"/>
    <lineage>
        <taxon>Bacteria</taxon>
        <taxon>Bacillati</taxon>
        <taxon>Actinomycetota</taxon>
        <taxon>Actinomycetes</taxon>
        <taxon>Propionibacteriales</taxon>
        <taxon>Nocardioidaceae</taxon>
        <taxon>Nocardioides</taxon>
    </lineage>
</organism>
<feature type="signal peptide" evidence="2">
    <location>
        <begin position="1"/>
        <end position="30"/>
    </location>
</feature>
<dbReference type="Pfam" id="PF16640">
    <property type="entry name" value="Big_3_5"/>
    <property type="match status" value="1"/>
</dbReference>
<dbReference type="InterPro" id="IPR004843">
    <property type="entry name" value="Calcineurin-like_PHP"/>
</dbReference>
<dbReference type="Proteomes" id="UP000640489">
    <property type="component" value="Unassembled WGS sequence"/>
</dbReference>
<dbReference type="GO" id="GO:0009166">
    <property type="term" value="P:nucleotide catabolic process"/>
    <property type="evidence" value="ECO:0007669"/>
    <property type="project" value="InterPro"/>
</dbReference>
<keyword evidence="4" id="KW-0378">Hydrolase</keyword>
<sequence>MSTSPKRLAVLASAAVVAAGLTVLTPPALANPGGTGLVINEAYLNGGSAGATYTNRYVELYNPTGSAISLSTYSLQYRAAGSTGNSTTVVPLTGSIASHGYWTLVGGSNGANGVAVPGGDQTATGFNASGSAGGTITLASVTTPVDPSSPTNIVDKLGYGTSNAPETTAAGTGYNVTTSLGRNAASADTDSNLADFTPQGNLTPDAVNQVNPTPFTGSIAEIQGNGVNATKNGFLATTTGVVTSRYTTGGFDGFYMQTAGSGGASDPTPDASDAIFVYVGSSKLGQIPAVGNTANVVGLVKEFNGLTEIDINTAGGSLADGGAATPIDPHTGALPGTDCALPGNTCLTGAALAAAQEAHEGELWDASGDFTVTDAFDGSAFGGDAWGTSSSSSMFGEVGLAANSTDPLVAPTEEIDAQDHAAVDTRTAYNKAHQLVLDDASSITFWNTAGTGQDDVPFPYYTPTNPIRVGSSVAFNDPMIYSDSFGTRRLIPLQQVTDDGSSAGVDFTNTRPTGAAAVGGDIKLATFNVLNFFPVSAAEYVALNPATNACSAFLDRDDNPIAVNSCTPNGPRGAWDDTNLRRQRSKIVKSINALNADVVSLEELENSVQFGRSRDDAISKLVAALNTDAGSTRWAYVPSPAAADLPPLAEQDVIRTGFIYNPAKVIPVGASKVLVGNADFNNAREPLAQAFKVRGTGDANAFGVIVNHFKSKGSGTPDPDGQGNANADRVKQANGLLDFATQFKTDRGIARMFLVGDFNAYSEEDPVQEIEQGADNVAGNSDDYHAVEEGPGGDESYSFSGLSGSLDHIFANDAAYADVTGADVVDINASEFVFNQYSRFNYNVTQLFNRNTIYASSDHNPEIVGINKPNNGIEIQILGTNDFHGRIANDPASASAGAAVMAGAVKQLRADNPNTVFAAAGDLIGASTFESFIDKDKPTIDALNSAGLEVSSVGNHEFDQGYDDLVNRVMAPYDATTNPKGGANWEYLAANLVKKGTNDPVDEIAPTWTKTMNGVKVGFVGAVTEHLPELVSPAGIADIDVTDIVTAVNTQADELKDVENADIVIMLVHEGAGGTDCATMDDDPSSDFGSIINGIDENVDAIVSGHTHLEYNCDFTVQDWVDEGRKVTKRPVVSAGQYGAALNQIVFDVNPGTGEVISKRQNVLRLKVANGGPFNYPVDAPTQTIVDAAVANASVLGAVPLGQIGGPFGRARFIDGSENRGGESTLGNLVAEVQRWATENPESGSAQIAFMNPGGLRQDMLGTGTGAFPRTLTFKQAADVQPFANTLVNMKLTGAQIKSVLEEQWQPAGASRPFLRLGASKGFTYTYDPSKPAGSRITGMWLNGTPIQSGTSYSVTANSFLASGGDNFLTFAQGTQKRDTGKVDLQAMVDYMAEFANPGAGDPPLPISYAQQAVGVKFPGAAPASYAVGDHVTFDLTSLVMTENNAVRDTQVSVKLGGTTLGTFPVATVLSPPGNASSNDEVGTASVDVVIPAGTAPGATQLVVEGASGTSAIVPVTVSGGTTPPPPPPPAPTPAPTTVAGAVKAFPYGEAGLLTIAVSRSDANGSADVFDESGAKIGTATISAGVGSLTLAAKSMLPGTHTLTVKYLGTNEFAPSQSTVTFKVRKATPTVKLKVADEVSKAGGDKVVVRVTAANGVPVTGKVKLTIKGTGKEITVKLVKGKATFTLPKVSTAGTYTLKARYLGSSLLNKVADRQKVDFVK</sequence>
<evidence type="ECO:0000259" key="3">
    <source>
        <dbReference type="PROSITE" id="PS51841"/>
    </source>
</evidence>
<dbReference type="InterPro" id="IPR036691">
    <property type="entry name" value="Endo/exonu/phosph_ase_sf"/>
</dbReference>
<dbReference type="GO" id="GO:0008253">
    <property type="term" value="F:5'-nucleotidase activity"/>
    <property type="evidence" value="ECO:0007669"/>
    <property type="project" value="TreeGrafter"/>
</dbReference>
<evidence type="ECO:0000256" key="2">
    <source>
        <dbReference type="SAM" id="SignalP"/>
    </source>
</evidence>
<dbReference type="SUPFAM" id="SSF56300">
    <property type="entry name" value="Metallo-dependent phosphatases"/>
    <property type="match status" value="1"/>
</dbReference>
<dbReference type="Pfam" id="PF00149">
    <property type="entry name" value="Metallophos"/>
    <property type="match status" value="1"/>
</dbReference>
<dbReference type="Gene3D" id="3.90.780.10">
    <property type="entry name" value="5'-Nucleotidase, C-terminal domain"/>
    <property type="match status" value="1"/>
</dbReference>
<proteinExistence type="predicted"/>
<dbReference type="NCBIfam" id="NF033681">
    <property type="entry name" value="ExeM_NucH_DNase"/>
    <property type="match status" value="1"/>
</dbReference>
<dbReference type="EMBL" id="JADKPN010000004">
    <property type="protein sequence ID" value="MBF4763455.1"/>
    <property type="molecule type" value="Genomic_DNA"/>
</dbReference>
<dbReference type="RefSeq" id="WP_194706627.1">
    <property type="nucleotide sequence ID" value="NZ_JADKPN010000004.1"/>
</dbReference>
<dbReference type="InterPro" id="IPR036907">
    <property type="entry name" value="5'-Nucleotdase_C_sf"/>
</dbReference>
<evidence type="ECO:0000313" key="5">
    <source>
        <dbReference type="Proteomes" id="UP000640489"/>
    </source>
</evidence>
<feature type="domain" description="LTD" evidence="3">
    <location>
        <begin position="26"/>
        <end position="161"/>
    </location>
</feature>
<feature type="chain" id="PRO_5037089110" evidence="2">
    <location>
        <begin position="31"/>
        <end position="1721"/>
    </location>
</feature>
<dbReference type="InterPro" id="IPR013783">
    <property type="entry name" value="Ig-like_fold"/>
</dbReference>
<dbReference type="CDD" id="cd10283">
    <property type="entry name" value="MnuA_DNase1-like"/>
    <property type="match status" value="1"/>
</dbReference>
<accession>A0A930YKB2</accession>
<dbReference type="Pfam" id="PF03372">
    <property type="entry name" value="Exo_endo_phos"/>
    <property type="match status" value="1"/>
</dbReference>
<keyword evidence="4" id="KW-0540">Nuclease</keyword>